<gene>
    <name evidence="2" type="ORF">FB391_2658</name>
</gene>
<dbReference type="PROSITE" id="PS51819">
    <property type="entry name" value="VOC"/>
    <property type="match status" value="2"/>
</dbReference>
<dbReference type="Gene3D" id="3.10.180.10">
    <property type="entry name" value="2,3-Dihydroxybiphenyl 1,2-Dioxygenase, domain 1"/>
    <property type="match status" value="2"/>
</dbReference>
<keyword evidence="2" id="KW-0223">Dioxygenase</keyword>
<comment type="caution">
    <text evidence="2">The sequence shown here is derived from an EMBL/GenBank/DDBJ whole genome shotgun (WGS) entry which is preliminary data.</text>
</comment>
<dbReference type="OrthoDB" id="3827654at2"/>
<dbReference type="PANTHER" id="PTHR21366">
    <property type="entry name" value="GLYOXALASE FAMILY PROTEIN"/>
    <property type="match status" value="1"/>
</dbReference>
<accession>A0A543EUF3</accession>
<proteinExistence type="predicted"/>
<dbReference type="Pfam" id="PF00903">
    <property type="entry name" value="Glyoxalase"/>
    <property type="match status" value="2"/>
</dbReference>
<sequence>MITRVASITLEVPDLEASIGFFADHIGLTVTERRGSSAYLRARASHHDLVLVASEDERTVLQTLNFESDDVTGDVDRAIRAGARDLGTVEVAGADTAHIVEAAGGIGLLIHSTLHQIEHAPTPGLAQPEHFSHFNLGTPDPARLIQFFVDGLGMRNSDWIGSPEDPLIGWLHCPVDGALHHGVAVLKTEDTRLHHISYEYDNAQEIVDRVDNFVDESHFLVWGMGRHGTGGSIFAYIEDVSGMMVELGTGMIRIGQDPRWNGPQVWSLDDQRGVDEWGSSIPEAWMAKRVDVAAPSALRKAP</sequence>
<keyword evidence="2" id="KW-0560">Oxidoreductase</keyword>
<dbReference type="GO" id="GO:0051213">
    <property type="term" value="F:dioxygenase activity"/>
    <property type="evidence" value="ECO:0007669"/>
    <property type="project" value="UniProtKB-KW"/>
</dbReference>
<feature type="domain" description="VOC" evidence="1">
    <location>
        <begin position="4"/>
        <end position="113"/>
    </location>
</feature>
<dbReference type="InterPro" id="IPR004360">
    <property type="entry name" value="Glyas_Fos-R_dOase_dom"/>
</dbReference>
<evidence type="ECO:0000313" key="3">
    <source>
        <dbReference type="Proteomes" id="UP000320235"/>
    </source>
</evidence>
<protein>
    <submittedName>
        <fullName evidence="2">Glyoxalase/bleomycin resistance protein/dioxygenase superfamily protein</fullName>
    </submittedName>
</protein>
<dbReference type="AlphaFoldDB" id="A0A543EUF3"/>
<evidence type="ECO:0000313" key="2">
    <source>
        <dbReference type="EMBL" id="TQM25197.1"/>
    </source>
</evidence>
<dbReference type="SUPFAM" id="SSF54593">
    <property type="entry name" value="Glyoxalase/Bleomycin resistance protein/Dihydroxybiphenyl dioxygenase"/>
    <property type="match status" value="1"/>
</dbReference>
<dbReference type="EMBL" id="VFPE01000003">
    <property type="protein sequence ID" value="TQM25197.1"/>
    <property type="molecule type" value="Genomic_DNA"/>
</dbReference>
<dbReference type="InterPro" id="IPR050383">
    <property type="entry name" value="GlyoxalaseI/FosfomycinResist"/>
</dbReference>
<dbReference type="Proteomes" id="UP000320235">
    <property type="component" value="Unassembled WGS sequence"/>
</dbReference>
<keyword evidence="3" id="KW-1185">Reference proteome</keyword>
<feature type="domain" description="VOC" evidence="1">
    <location>
        <begin position="130"/>
        <end position="250"/>
    </location>
</feature>
<name>A0A543EUF3_9MICO</name>
<evidence type="ECO:0000259" key="1">
    <source>
        <dbReference type="PROSITE" id="PS51819"/>
    </source>
</evidence>
<dbReference type="InterPro" id="IPR037523">
    <property type="entry name" value="VOC_core"/>
</dbReference>
<dbReference type="InterPro" id="IPR029068">
    <property type="entry name" value="Glyas_Bleomycin-R_OHBP_Dase"/>
</dbReference>
<organism evidence="2 3">
    <name type="scientific">Microbacterium kyungheense</name>
    <dbReference type="NCBI Taxonomy" id="1263636"/>
    <lineage>
        <taxon>Bacteria</taxon>
        <taxon>Bacillati</taxon>
        <taxon>Actinomycetota</taxon>
        <taxon>Actinomycetes</taxon>
        <taxon>Micrococcales</taxon>
        <taxon>Microbacteriaceae</taxon>
        <taxon>Microbacterium</taxon>
    </lineage>
</organism>
<reference evidence="2 3" key="1">
    <citation type="submission" date="2019-06" db="EMBL/GenBank/DDBJ databases">
        <title>Sequencing the genomes of 1000 actinobacteria strains.</title>
        <authorList>
            <person name="Klenk H.-P."/>
        </authorList>
    </citation>
    <scope>NUCLEOTIDE SEQUENCE [LARGE SCALE GENOMIC DNA]</scope>
    <source>
        <strain evidence="2 3">DSM 105492</strain>
    </source>
</reference>
<dbReference type="RefSeq" id="WP_141895006.1">
    <property type="nucleotide sequence ID" value="NZ_BAABLH010000002.1"/>
</dbReference>